<dbReference type="Pfam" id="PF13280">
    <property type="entry name" value="WYL"/>
    <property type="match status" value="1"/>
</dbReference>
<dbReference type="PROSITE" id="PS51000">
    <property type="entry name" value="HTH_DEOR_2"/>
    <property type="match status" value="1"/>
</dbReference>
<keyword evidence="2" id="KW-0804">Transcription</keyword>
<dbReference type="RefSeq" id="WP_106839785.1">
    <property type="nucleotide sequence ID" value="NZ_JBCNIW010000008.1"/>
</dbReference>
<dbReference type="Pfam" id="PF25583">
    <property type="entry name" value="WCX"/>
    <property type="match status" value="1"/>
</dbReference>
<evidence type="ECO:0000256" key="1">
    <source>
        <dbReference type="ARBA" id="ARBA00023015"/>
    </source>
</evidence>
<dbReference type="PANTHER" id="PTHR34580:SF1">
    <property type="entry name" value="PROTEIN PAFC"/>
    <property type="match status" value="1"/>
</dbReference>
<dbReference type="GO" id="GO:0003700">
    <property type="term" value="F:DNA-binding transcription factor activity"/>
    <property type="evidence" value="ECO:0007669"/>
    <property type="project" value="InterPro"/>
</dbReference>
<dbReference type="OrthoDB" id="9815009at2"/>
<dbReference type="SUPFAM" id="SSF46785">
    <property type="entry name" value="Winged helix' DNA-binding domain"/>
    <property type="match status" value="1"/>
</dbReference>
<name>A0A2P7V4Y1_9BACL</name>
<dbReference type="InterPro" id="IPR036388">
    <property type="entry name" value="WH-like_DNA-bd_sf"/>
</dbReference>
<feature type="domain" description="HTH deoR-type" evidence="3">
    <location>
        <begin position="2"/>
        <end position="57"/>
    </location>
</feature>
<dbReference type="InterPro" id="IPR057727">
    <property type="entry name" value="WCX_dom"/>
</dbReference>
<comment type="caution">
    <text evidence="4">The sequence shown here is derived from an EMBL/GenBank/DDBJ whole genome shotgun (WGS) entry which is preliminary data.</text>
</comment>
<dbReference type="InterPro" id="IPR026881">
    <property type="entry name" value="WYL_dom"/>
</dbReference>
<dbReference type="PANTHER" id="PTHR34580">
    <property type="match status" value="1"/>
</dbReference>
<dbReference type="InterPro" id="IPR001034">
    <property type="entry name" value="DeoR_HTH"/>
</dbReference>
<reference evidence="4 5" key="1">
    <citation type="submission" date="2018-03" db="EMBL/GenBank/DDBJ databases">
        <title>Brevisbacillus phylogenomics.</title>
        <authorList>
            <person name="Dunlap C."/>
        </authorList>
    </citation>
    <scope>NUCLEOTIDE SEQUENCE [LARGE SCALE GENOMIC DNA]</scope>
    <source>
        <strain evidence="4 5">NRRL NRS-1210</strain>
    </source>
</reference>
<dbReference type="Gene3D" id="1.10.10.10">
    <property type="entry name" value="Winged helix-like DNA-binding domain superfamily/Winged helix DNA-binding domain"/>
    <property type="match status" value="1"/>
</dbReference>
<dbReference type="InterPro" id="IPR051534">
    <property type="entry name" value="CBASS_pafABC_assoc_protein"/>
</dbReference>
<evidence type="ECO:0000259" key="3">
    <source>
        <dbReference type="PROSITE" id="PS51000"/>
    </source>
</evidence>
<proteinExistence type="predicted"/>
<dbReference type="InterPro" id="IPR036390">
    <property type="entry name" value="WH_DNA-bd_sf"/>
</dbReference>
<dbReference type="InterPro" id="IPR013196">
    <property type="entry name" value="HTH_11"/>
</dbReference>
<sequence length="299" mass="34092">MKLDRLLAITIELMTKKRVTATELAARFEVSVRTIYRDVELINQAGIPVVSFTGADGGFELMEGFFLTKQHFSVKDFSVIYNLLKSTEGAIGGKYTALVQKLGSLQPALLNGGNNESIIFNLSTVEGEKTALHPLSEAIQQNRVTSFSYRSASGTVSERRVEPLRLFWERGAWYLQAYCLWRQANRIFRLSRITALEVTEVIFQLRKDQTSQDEEETEDFEGTLAHLRFDPSVGLRVVEQFPGECTHHGTHIDLHKIFYKRDYAMSVVLSYGSKVEIISPDDLKEDVLKEIKEIQQRYQ</sequence>
<dbReference type="EMBL" id="PXZM01000024">
    <property type="protein sequence ID" value="PSJ94263.1"/>
    <property type="molecule type" value="Genomic_DNA"/>
</dbReference>
<evidence type="ECO:0000313" key="5">
    <source>
        <dbReference type="Proteomes" id="UP000240419"/>
    </source>
</evidence>
<dbReference type="PIRSF" id="PIRSF016838">
    <property type="entry name" value="PafC"/>
    <property type="match status" value="1"/>
</dbReference>
<keyword evidence="1" id="KW-0805">Transcription regulation</keyword>
<organism evidence="4 5">
    <name type="scientific">Brevibacillus fortis</name>
    <dbReference type="NCBI Taxonomy" id="2126352"/>
    <lineage>
        <taxon>Bacteria</taxon>
        <taxon>Bacillati</taxon>
        <taxon>Bacillota</taxon>
        <taxon>Bacilli</taxon>
        <taxon>Bacillales</taxon>
        <taxon>Paenibacillaceae</taxon>
        <taxon>Brevibacillus</taxon>
    </lineage>
</organism>
<keyword evidence="5" id="KW-1185">Reference proteome</keyword>
<evidence type="ECO:0000256" key="2">
    <source>
        <dbReference type="ARBA" id="ARBA00023163"/>
    </source>
</evidence>
<dbReference type="InterPro" id="IPR028349">
    <property type="entry name" value="PafC-like"/>
</dbReference>
<dbReference type="AlphaFoldDB" id="A0A2P7V4Y1"/>
<evidence type="ECO:0000313" key="4">
    <source>
        <dbReference type="EMBL" id="PSJ94263.1"/>
    </source>
</evidence>
<dbReference type="Proteomes" id="UP000240419">
    <property type="component" value="Unassembled WGS sequence"/>
</dbReference>
<dbReference type="Pfam" id="PF08279">
    <property type="entry name" value="HTH_11"/>
    <property type="match status" value="1"/>
</dbReference>
<accession>A0A2P7V4Y1</accession>
<gene>
    <name evidence="4" type="ORF">C7R93_16230</name>
</gene>
<dbReference type="PROSITE" id="PS52050">
    <property type="entry name" value="WYL"/>
    <property type="match status" value="1"/>
</dbReference>
<protein>
    <submittedName>
        <fullName evidence="4">YafY family transcriptional regulator</fullName>
    </submittedName>
</protein>